<reference evidence="11" key="1">
    <citation type="submission" date="2018-05" db="EMBL/GenBank/DDBJ databases">
        <authorList>
            <person name="Lanie J.A."/>
            <person name="Ng W.-L."/>
            <person name="Kazmierczak K.M."/>
            <person name="Andrzejewski T.M."/>
            <person name="Davidsen T.M."/>
            <person name="Wayne K.J."/>
            <person name="Tettelin H."/>
            <person name="Glass J.I."/>
            <person name="Rusch D."/>
            <person name="Podicherti R."/>
            <person name="Tsui H.-C.T."/>
            <person name="Winkler M.E."/>
        </authorList>
    </citation>
    <scope>NUCLEOTIDE SEQUENCE</scope>
</reference>
<dbReference type="PANTHER" id="PTHR32294:SF0">
    <property type="entry name" value="DNA POLYMERASE III SUBUNIT ALPHA"/>
    <property type="match status" value="1"/>
</dbReference>
<evidence type="ECO:0000259" key="8">
    <source>
        <dbReference type="Pfam" id="PF07733"/>
    </source>
</evidence>
<dbReference type="NCBIfam" id="TIGR00594">
    <property type="entry name" value="polc"/>
    <property type="match status" value="1"/>
</dbReference>
<keyword evidence="3" id="KW-0548">Nucleotidyltransferase</keyword>
<accession>A0A381YJD1</accession>
<dbReference type="InterPro" id="IPR016195">
    <property type="entry name" value="Pol/histidinol_Pase-like"/>
</dbReference>
<feature type="non-terminal residue" evidence="11">
    <location>
        <position position="1053"/>
    </location>
</feature>
<organism evidence="11">
    <name type="scientific">marine metagenome</name>
    <dbReference type="NCBI Taxonomy" id="408172"/>
    <lineage>
        <taxon>unclassified sequences</taxon>
        <taxon>metagenomes</taxon>
        <taxon>ecological metagenomes</taxon>
    </lineage>
</organism>
<evidence type="ECO:0000313" key="11">
    <source>
        <dbReference type="EMBL" id="SVA77196.1"/>
    </source>
</evidence>
<evidence type="ECO:0000256" key="6">
    <source>
        <dbReference type="ARBA" id="ARBA00049244"/>
    </source>
</evidence>
<evidence type="ECO:0000256" key="4">
    <source>
        <dbReference type="ARBA" id="ARBA00022705"/>
    </source>
</evidence>
<dbReference type="GO" id="GO:0008408">
    <property type="term" value="F:3'-5' exonuclease activity"/>
    <property type="evidence" value="ECO:0007669"/>
    <property type="project" value="InterPro"/>
</dbReference>
<dbReference type="EC" id="2.7.7.7" evidence="1"/>
<proteinExistence type="predicted"/>
<protein>
    <recommendedName>
        <fullName evidence="1">DNA-directed DNA polymerase</fullName>
        <ecNumber evidence="1">2.7.7.7</ecNumber>
    </recommendedName>
</protein>
<evidence type="ECO:0000259" key="10">
    <source>
        <dbReference type="Pfam" id="PF17657"/>
    </source>
</evidence>
<keyword evidence="2" id="KW-0808">Transferase</keyword>
<dbReference type="EMBL" id="UINC01018387">
    <property type="protein sequence ID" value="SVA77196.1"/>
    <property type="molecule type" value="Genomic_DNA"/>
</dbReference>
<feature type="domain" description="DNA polymerase III alpha subunit finger" evidence="10">
    <location>
        <begin position="520"/>
        <end position="681"/>
    </location>
</feature>
<dbReference type="SUPFAM" id="SSF89550">
    <property type="entry name" value="PHP domain-like"/>
    <property type="match status" value="1"/>
</dbReference>
<keyword evidence="4" id="KW-0235">DNA replication</keyword>
<evidence type="ECO:0000256" key="3">
    <source>
        <dbReference type="ARBA" id="ARBA00022695"/>
    </source>
</evidence>
<evidence type="ECO:0000256" key="5">
    <source>
        <dbReference type="ARBA" id="ARBA00022932"/>
    </source>
</evidence>
<dbReference type="Gene3D" id="1.10.150.870">
    <property type="match status" value="1"/>
</dbReference>
<sequence>MPAIALTDNNNMFGILEFSIACINNSIQPIIGTSINYLDIQTKEHPSQLNFLVMNEEGYINLLYLSSISHTSGNNPIGIYHKDLKKYTNGLICYIGGEYNPLLILKHQNQIEEISVFINNFRNMFGQDFLFEIQRVQDPKIDEFEKEFLEYSQNFTIPIIGSNNIKYENANDYNAHDALLCIAQKLTINQTNRKVSNSEIYFKTSEQMINIFGDIPEIIENNFRIALKCNYYPKEILPKLPKFSSDQNLSESELLNLKSKEGLLLRLQEMNINSPSIYQERLNYELEIINNMGFSGYFLIVADFVNWAKNKEIAVGPGRGSGAGSVVAWSLSITDLDPLQYGLLFERFLNPERVSMPDFDIDFCQNRRDEVIEYVNNKYGKECVAHIITFGTLASRAAIRDVGRVLEIPYSEIDQFAKLFPYNPANPLSLDESINSDKNLKELVASDERLSNVVDISLKLEGLHRHASTHAAGVVIGDSSIINNVPLYKDPNTSVNATQFSMKYVEKAGLIKFDFLGLTTLSIIQDSIKLIKENHSNFDLKHIPMDDKKTFQQLSKGEAIGIFQLESNGMGSVLRQLQPDKFEEIIAVVALFRPGPMDHIPSFCNRKHGKEKIEYLHPLLEKVLKETYGIIVYQEQVMQIAQVLSNYTLGEADLLRRAMGKKIQKEMDAQKNRFIEGAKSNKISINEASKIFDLVNKFAGYGFNKSHAAGYALLAYQTAYLKTNFPYEFMTATFNYSIDRTDRIILLNKELSSLNIEFKKPDVNHSQAKFSIEENNGLKSIRFGLGAIKGVGIKSMSNLVKERENNGKFIDIIDFMNRLKGDVINKRQLEKLVQAGSFDSIETNRAKLFYNVPKFVEIYGGSNFKDQNQAMLFEENKLSFDDSNLFDQQIDDWSSGFLLKNELEVIGFYFSSHPVSLYPKNYFRHNNIIEWNQIKLNEDIKSAKIVGSILDIKERSNKEGRKYAFLTVSTLESQIELTIFSDKLNDFRNLIKEGNLLLFHIDISRDIENMRLIIRKIEDFEQTFSNQKKIINIYLQQYFEIDLLEKLFKKSNR</sequence>
<dbReference type="InterPro" id="IPR011708">
    <property type="entry name" value="DNA_pol3_alpha_NTPase_dom"/>
</dbReference>
<dbReference type="InterPro" id="IPR041931">
    <property type="entry name" value="DNA_pol3_alpha_thumb_dom"/>
</dbReference>
<dbReference type="Pfam" id="PF17657">
    <property type="entry name" value="DNA_pol3_finger"/>
    <property type="match status" value="1"/>
</dbReference>
<feature type="domain" description="PHP" evidence="7">
    <location>
        <begin position="1"/>
        <end position="135"/>
    </location>
</feature>
<dbReference type="CDD" id="cd04485">
    <property type="entry name" value="DnaE_OBF"/>
    <property type="match status" value="1"/>
</dbReference>
<evidence type="ECO:0000259" key="7">
    <source>
        <dbReference type="Pfam" id="PF02811"/>
    </source>
</evidence>
<dbReference type="Pfam" id="PF07733">
    <property type="entry name" value="DNA_pol3_alpha"/>
    <property type="match status" value="1"/>
</dbReference>
<dbReference type="InterPro" id="IPR040982">
    <property type="entry name" value="DNA_pol3_finger"/>
</dbReference>
<feature type="domain" description="Bacterial DNA polymerase III alpha subunit NTPase" evidence="8">
    <location>
        <begin position="266"/>
        <end position="517"/>
    </location>
</feature>
<dbReference type="GO" id="GO:0006260">
    <property type="term" value="P:DNA replication"/>
    <property type="evidence" value="ECO:0007669"/>
    <property type="project" value="UniProtKB-KW"/>
</dbReference>
<dbReference type="Gene3D" id="1.10.10.1600">
    <property type="entry name" value="Bacterial DNA polymerase III alpha subunit, thumb domain"/>
    <property type="match status" value="1"/>
</dbReference>
<name>A0A381YJD1_9ZZZZ</name>
<dbReference type="NCBIfam" id="NF004226">
    <property type="entry name" value="PRK05673.1"/>
    <property type="match status" value="1"/>
</dbReference>
<dbReference type="Gene3D" id="3.20.20.140">
    <property type="entry name" value="Metal-dependent hydrolases"/>
    <property type="match status" value="1"/>
</dbReference>
<dbReference type="PANTHER" id="PTHR32294">
    <property type="entry name" value="DNA POLYMERASE III SUBUNIT ALPHA"/>
    <property type="match status" value="1"/>
</dbReference>
<dbReference type="Pfam" id="PF02811">
    <property type="entry name" value="PHP"/>
    <property type="match status" value="1"/>
</dbReference>
<gene>
    <name evidence="11" type="ORF">METZ01_LOCUS130050</name>
</gene>
<comment type="catalytic activity">
    <reaction evidence="6">
        <text>DNA(n) + a 2'-deoxyribonucleoside 5'-triphosphate = DNA(n+1) + diphosphate</text>
        <dbReference type="Rhea" id="RHEA:22508"/>
        <dbReference type="Rhea" id="RHEA-COMP:17339"/>
        <dbReference type="Rhea" id="RHEA-COMP:17340"/>
        <dbReference type="ChEBI" id="CHEBI:33019"/>
        <dbReference type="ChEBI" id="CHEBI:61560"/>
        <dbReference type="ChEBI" id="CHEBI:173112"/>
        <dbReference type="EC" id="2.7.7.7"/>
    </reaction>
</comment>
<evidence type="ECO:0000256" key="2">
    <source>
        <dbReference type="ARBA" id="ARBA00022679"/>
    </source>
</evidence>
<dbReference type="Pfam" id="PF14579">
    <property type="entry name" value="HHH_6"/>
    <property type="match status" value="1"/>
</dbReference>
<dbReference type="InterPro" id="IPR004805">
    <property type="entry name" value="DnaE2/DnaE/PolC"/>
</dbReference>
<dbReference type="InterPro" id="IPR004013">
    <property type="entry name" value="PHP_dom"/>
</dbReference>
<keyword evidence="5" id="KW-0239">DNA-directed DNA polymerase</keyword>
<dbReference type="InterPro" id="IPR029460">
    <property type="entry name" value="DNAPol_HHH"/>
</dbReference>
<dbReference type="AlphaFoldDB" id="A0A381YJD1"/>
<evidence type="ECO:0000259" key="9">
    <source>
        <dbReference type="Pfam" id="PF14579"/>
    </source>
</evidence>
<evidence type="ECO:0000256" key="1">
    <source>
        <dbReference type="ARBA" id="ARBA00012417"/>
    </source>
</evidence>
<dbReference type="GO" id="GO:0003887">
    <property type="term" value="F:DNA-directed DNA polymerase activity"/>
    <property type="evidence" value="ECO:0007669"/>
    <property type="project" value="UniProtKB-KW"/>
</dbReference>
<feature type="domain" description="DNA polymerase helix-hairpin-helix motif" evidence="9">
    <location>
        <begin position="756"/>
        <end position="848"/>
    </location>
</feature>